<reference evidence="3 4" key="1">
    <citation type="submission" date="2016-10" db="EMBL/GenBank/DDBJ databases">
        <title>Complete Genome Sequence of Peptococcaceae strain DCMF.</title>
        <authorList>
            <person name="Edwards R.J."/>
            <person name="Holland S.I."/>
            <person name="Deshpande N.P."/>
            <person name="Wong Y.K."/>
            <person name="Ertan H."/>
            <person name="Manefield M."/>
            <person name="Russell T.L."/>
            <person name="Lee M.J."/>
        </authorList>
    </citation>
    <scope>NUCLEOTIDE SEQUENCE [LARGE SCALE GENOMIC DNA]</scope>
    <source>
        <strain evidence="3 4">DCMF</strain>
    </source>
</reference>
<accession>A0A3G1KPR2</accession>
<feature type="transmembrane region" description="Helical" evidence="1">
    <location>
        <begin position="74"/>
        <end position="94"/>
    </location>
</feature>
<feature type="transmembrane region" description="Helical" evidence="1">
    <location>
        <begin position="15"/>
        <end position="36"/>
    </location>
</feature>
<dbReference type="Pfam" id="PF01970">
    <property type="entry name" value="TctA"/>
    <property type="match status" value="1"/>
</dbReference>
<dbReference type="RefSeq" id="WP_148133648.1">
    <property type="nucleotide sequence ID" value="NZ_CP017634.1"/>
</dbReference>
<evidence type="ECO:0000256" key="1">
    <source>
        <dbReference type="SAM" id="Phobius"/>
    </source>
</evidence>
<feature type="domain" description="DUF112" evidence="2">
    <location>
        <begin position="17"/>
        <end position="436"/>
    </location>
</feature>
<evidence type="ECO:0000313" key="4">
    <source>
        <dbReference type="Proteomes" id="UP000323521"/>
    </source>
</evidence>
<feature type="transmembrane region" description="Helical" evidence="1">
    <location>
        <begin position="141"/>
        <end position="158"/>
    </location>
</feature>
<feature type="transmembrane region" description="Helical" evidence="1">
    <location>
        <begin position="407"/>
        <end position="424"/>
    </location>
</feature>
<dbReference type="KEGG" id="fwa:DCMF_06360"/>
<sequence length="506" mass="53021">MDLVVSSIIHCFEPLNLFILCVGTLVGLFVGALPGLGAAIGVALMLPFTYELPTVTAILLLIAVYQGAEYGGSISAITLGIPGTPAAVATVLDGNSMARKGFPAKAIGYSLTASTVGGLTGGVALIAFSAPLANAAVKLGAPEYCLIGILGLAAVVALSSKDVMRSTLSVFLGLLFTVVGIDSLTGVPRFTFGRMELLEGLPLVPILIGLFAISEVIQMITDGVNKRYVGQSIGFKMDLKLQDILKVKRPITFGSLIGVITGIIPGLGAGPASWFSYSLAKKTSKTPKLFGTGAPEGIAAPESANNATVGGALIPLLGLGIPGSPTTGIIMGAFIIHGIQPGPQIFGKTPELVYGLFAGFILAVIIMYFLGRLTTPIWSRALSVPNYALIITILTFSIVGSYTDRNLIFDVYLSLVVGILAYFMKKLDFSLASLILGFILGGMIETNLRRSLMLSDGNLSIFITRPASAVLTIMILAMVAVSIWNMLKDRQRKKDDPMSQESPAKS</sequence>
<dbReference type="EMBL" id="CP017634">
    <property type="protein sequence ID" value="ATW24452.1"/>
    <property type="molecule type" value="Genomic_DNA"/>
</dbReference>
<dbReference type="InterPro" id="IPR002823">
    <property type="entry name" value="DUF112_TM"/>
</dbReference>
<organism evidence="3 4">
    <name type="scientific">Formimonas warabiya</name>
    <dbReference type="NCBI Taxonomy" id="1761012"/>
    <lineage>
        <taxon>Bacteria</taxon>
        <taxon>Bacillati</taxon>
        <taxon>Bacillota</taxon>
        <taxon>Clostridia</taxon>
        <taxon>Eubacteriales</taxon>
        <taxon>Peptococcaceae</taxon>
        <taxon>Candidatus Formimonas</taxon>
    </lineage>
</organism>
<feature type="transmembrane region" description="Helical" evidence="1">
    <location>
        <begin position="106"/>
        <end position="129"/>
    </location>
</feature>
<feature type="transmembrane region" description="Helical" evidence="1">
    <location>
        <begin position="468"/>
        <end position="487"/>
    </location>
</feature>
<proteinExistence type="predicted"/>
<name>A0A3G1KPR2_FORW1</name>
<feature type="transmembrane region" description="Helical" evidence="1">
    <location>
        <begin position="48"/>
        <end position="68"/>
    </location>
</feature>
<feature type="transmembrane region" description="Helical" evidence="1">
    <location>
        <begin position="382"/>
        <end position="401"/>
    </location>
</feature>
<dbReference type="PANTHER" id="PTHR35342:SF5">
    <property type="entry name" value="TRICARBOXYLIC TRANSPORT PROTEIN"/>
    <property type="match status" value="1"/>
</dbReference>
<feature type="transmembrane region" description="Helical" evidence="1">
    <location>
        <begin position="170"/>
        <end position="188"/>
    </location>
</feature>
<protein>
    <recommendedName>
        <fullName evidence="2">DUF112 domain-containing protein</fullName>
    </recommendedName>
</protein>
<dbReference type="Proteomes" id="UP000323521">
    <property type="component" value="Chromosome"/>
</dbReference>
<keyword evidence="1" id="KW-1133">Transmembrane helix</keyword>
<feature type="transmembrane region" description="Helical" evidence="1">
    <location>
        <begin position="431"/>
        <end position="448"/>
    </location>
</feature>
<evidence type="ECO:0000313" key="3">
    <source>
        <dbReference type="EMBL" id="ATW24452.1"/>
    </source>
</evidence>
<dbReference type="AlphaFoldDB" id="A0A3G1KPR2"/>
<keyword evidence="4" id="KW-1185">Reference proteome</keyword>
<keyword evidence="1" id="KW-0472">Membrane</keyword>
<gene>
    <name evidence="3" type="ORF">DCMF_06360</name>
</gene>
<keyword evidence="1" id="KW-0812">Transmembrane</keyword>
<dbReference type="PANTHER" id="PTHR35342">
    <property type="entry name" value="TRICARBOXYLIC TRANSPORT PROTEIN"/>
    <property type="match status" value="1"/>
</dbReference>
<feature type="transmembrane region" description="Helical" evidence="1">
    <location>
        <begin position="352"/>
        <end position="370"/>
    </location>
</feature>
<evidence type="ECO:0000259" key="2">
    <source>
        <dbReference type="Pfam" id="PF01970"/>
    </source>
</evidence>
<feature type="transmembrane region" description="Helical" evidence="1">
    <location>
        <begin position="251"/>
        <end position="275"/>
    </location>
</feature>
<feature type="transmembrane region" description="Helical" evidence="1">
    <location>
        <begin position="200"/>
        <end position="217"/>
    </location>
</feature>
<dbReference type="OrthoDB" id="9781349at2"/>